<evidence type="ECO:0000256" key="1">
    <source>
        <dbReference type="ARBA" id="ARBA00009013"/>
    </source>
</evidence>
<dbReference type="PROSITE" id="PS50801">
    <property type="entry name" value="STAS"/>
    <property type="match status" value="1"/>
</dbReference>
<dbReference type="SUPFAM" id="SSF52091">
    <property type="entry name" value="SpoIIaa-like"/>
    <property type="match status" value="1"/>
</dbReference>
<dbReference type="InterPro" id="IPR036513">
    <property type="entry name" value="STAS_dom_sf"/>
</dbReference>
<dbReference type="EMBL" id="VMNW02000005">
    <property type="protein sequence ID" value="KAA9165642.1"/>
    <property type="molecule type" value="Genomic_DNA"/>
</dbReference>
<name>A0A5N0VLM4_9PSEU</name>
<organism evidence="4 5">
    <name type="scientific">Amycolatopsis acidicola</name>
    <dbReference type="NCBI Taxonomy" id="2596893"/>
    <lineage>
        <taxon>Bacteria</taxon>
        <taxon>Bacillati</taxon>
        <taxon>Actinomycetota</taxon>
        <taxon>Actinomycetes</taxon>
        <taxon>Pseudonocardiales</taxon>
        <taxon>Pseudonocardiaceae</taxon>
        <taxon>Amycolatopsis</taxon>
    </lineage>
</organism>
<dbReference type="InterPro" id="IPR003658">
    <property type="entry name" value="Anti-sigma_ant"/>
</dbReference>
<sequence length="108" mass="11493">MTDAKVESEVVGDLVRIGLSGEIDLANAATVQSEINAAVGNEATAVVLDLSELDYLDSAGLRVLFTLASRLRVLQMTLELYVPPGSRVRRAVELSGLEPVAPLRSTLD</sequence>
<comment type="caution">
    <text evidence="4">The sequence shown here is derived from an EMBL/GenBank/DDBJ whole genome shotgun (WGS) entry which is preliminary data.</text>
</comment>
<dbReference type="AlphaFoldDB" id="A0A5N0VLM4"/>
<dbReference type="NCBIfam" id="TIGR00377">
    <property type="entry name" value="ant_ant_sig"/>
    <property type="match status" value="1"/>
</dbReference>
<dbReference type="Pfam" id="PF01740">
    <property type="entry name" value="STAS"/>
    <property type="match status" value="1"/>
</dbReference>
<dbReference type="Gene3D" id="3.30.750.24">
    <property type="entry name" value="STAS domain"/>
    <property type="match status" value="1"/>
</dbReference>
<dbReference type="PANTHER" id="PTHR33495:SF13">
    <property type="entry name" value="ANTI-SIGMA-F FACTOR ANTAGONIST RSFB"/>
    <property type="match status" value="1"/>
</dbReference>
<proteinExistence type="inferred from homology"/>
<dbReference type="InterPro" id="IPR002645">
    <property type="entry name" value="STAS_dom"/>
</dbReference>
<evidence type="ECO:0000313" key="5">
    <source>
        <dbReference type="Proteomes" id="UP000319769"/>
    </source>
</evidence>
<feature type="domain" description="STAS" evidence="3">
    <location>
        <begin position="4"/>
        <end position="108"/>
    </location>
</feature>
<protein>
    <recommendedName>
        <fullName evidence="2">Anti-sigma factor antagonist</fullName>
    </recommendedName>
</protein>
<dbReference type="Proteomes" id="UP000319769">
    <property type="component" value="Unassembled WGS sequence"/>
</dbReference>
<dbReference type="CDD" id="cd07043">
    <property type="entry name" value="STAS_anti-anti-sigma_factors"/>
    <property type="match status" value="1"/>
</dbReference>
<dbReference type="RefSeq" id="WP_144757929.1">
    <property type="nucleotide sequence ID" value="NZ_VMNW02000005.1"/>
</dbReference>
<gene>
    <name evidence="4" type="ORF">FPZ12_006150</name>
</gene>
<evidence type="ECO:0000256" key="2">
    <source>
        <dbReference type="RuleBase" id="RU003749"/>
    </source>
</evidence>
<comment type="similarity">
    <text evidence="1 2">Belongs to the anti-sigma-factor antagonist family.</text>
</comment>
<dbReference type="PANTHER" id="PTHR33495">
    <property type="entry name" value="ANTI-SIGMA FACTOR ANTAGONIST TM_1081-RELATED-RELATED"/>
    <property type="match status" value="1"/>
</dbReference>
<dbReference type="GO" id="GO:0043856">
    <property type="term" value="F:anti-sigma factor antagonist activity"/>
    <property type="evidence" value="ECO:0007669"/>
    <property type="project" value="InterPro"/>
</dbReference>
<accession>A0A5N0VLM4</accession>
<keyword evidence="5" id="KW-1185">Reference proteome</keyword>
<dbReference type="OrthoDB" id="4628340at2"/>
<evidence type="ECO:0000259" key="3">
    <source>
        <dbReference type="PROSITE" id="PS50801"/>
    </source>
</evidence>
<reference evidence="4" key="1">
    <citation type="submission" date="2019-09" db="EMBL/GenBank/DDBJ databases">
        <authorList>
            <person name="Teo W.F.A."/>
            <person name="Duangmal K."/>
        </authorList>
    </citation>
    <scope>NUCLEOTIDE SEQUENCE [LARGE SCALE GENOMIC DNA]</scope>
    <source>
        <strain evidence="4">K81G1</strain>
    </source>
</reference>
<evidence type="ECO:0000313" key="4">
    <source>
        <dbReference type="EMBL" id="KAA9165642.1"/>
    </source>
</evidence>